<keyword evidence="3" id="KW-0119">Carbohydrate metabolism</keyword>
<dbReference type="PANTHER" id="PTHR22298">
    <property type="entry name" value="ENDO-1,4-BETA-GLUCANASE"/>
    <property type="match status" value="1"/>
</dbReference>
<evidence type="ECO:0000256" key="4">
    <source>
        <dbReference type="ARBA" id="ARBA00023295"/>
    </source>
</evidence>
<organism evidence="7 8">
    <name type="scientific">Rarispira pelagica</name>
    <dbReference type="NCBI Taxonomy" id="3141764"/>
    <lineage>
        <taxon>Bacteria</taxon>
        <taxon>Pseudomonadati</taxon>
        <taxon>Spirochaetota</taxon>
        <taxon>Spirochaetia</taxon>
        <taxon>Winmispirales</taxon>
        <taxon>Winmispiraceae</taxon>
        <taxon>Rarispira</taxon>
    </lineage>
</organism>
<accession>A0ABU9UA65</accession>
<dbReference type="InterPro" id="IPR001701">
    <property type="entry name" value="Glyco_hydro_9"/>
</dbReference>
<dbReference type="InterPro" id="IPR008928">
    <property type="entry name" value="6-hairpin_glycosidase_sf"/>
</dbReference>
<evidence type="ECO:0000259" key="6">
    <source>
        <dbReference type="Pfam" id="PF00759"/>
    </source>
</evidence>
<evidence type="ECO:0000256" key="5">
    <source>
        <dbReference type="ARBA" id="ARBA00023326"/>
    </source>
</evidence>
<evidence type="ECO:0000313" key="8">
    <source>
        <dbReference type="Proteomes" id="UP001466331"/>
    </source>
</evidence>
<dbReference type="RefSeq" id="WP_420068999.1">
    <property type="nucleotide sequence ID" value="NZ_JBCHKQ010000001.1"/>
</dbReference>
<proteinExistence type="inferred from homology"/>
<evidence type="ECO:0000256" key="1">
    <source>
        <dbReference type="ARBA" id="ARBA00007072"/>
    </source>
</evidence>
<protein>
    <submittedName>
        <fullName evidence="7">Glycoside hydrolase family 9 protein</fullName>
    </submittedName>
</protein>
<dbReference type="InterPro" id="IPR014756">
    <property type="entry name" value="Ig_E-set"/>
</dbReference>
<evidence type="ECO:0000256" key="2">
    <source>
        <dbReference type="ARBA" id="ARBA00022801"/>
    </source>
</evidence>
<sequence length="574" mass="65096">MRIYISHEGYIKDGLKFAVIELGSPKKLEKSYFLIDEDGSKVYEMNPDEPVQVANWKKGAYFSRVDFSSFCKTGRFAISSSGGMRSEFFTIGEKFAENALDDIVFYLKGQRCSGVYDAADRKLPVYGSDETYDVHGGWYDAAGDYGKYLSHLAYARYMSPQQTPLVVWSLLSGLDILKSSGYPKESLNRMQEEALYGADFLMRMQHPNGFFFMIVFARWSHDPAQRELCSYETQKGIKTADYQAGFREGGGMAIAALARAAGIGTGLDFSSGEYLAAAEKGYQHLKEKNTEYVYGGEENIIDEYCALTAAAELYAVSKNSKYLAEIKGWYAKLKSRWQADGWFKADSKGERSFFHASDYGLLYMSILRASSVIEDLEDAEYSALSQDMKDFVVGCLKKELERITSIDNPFMLPLHFVRTENYNDRLMFFFPHKNESGYWWQGENARLASLSAALLAMRSNLTSVVATESFIRKLREHAESLIYWILGLNPFDVCMMQGRGRNNPRYEEGFPNAPGGVCNGITSGFYNEDDIAFLPLPEANDMAQRWRWSEQWIPHGAWLFLALSYYYALGGKKQ</sequence>
<dbReference type="SUPFAM" id="SSF48208">
    <property type="entry name" value="Six-hairpin glycosidases"/>
    <property type="match status" value="1"/>
</dbReference>
<dbReference type="InterPro" id="IPR013783">
    <property type="entry name" value="Ig-like_fold"/>
</dbReference>
<dbReference type="EMBL" id="JBCHKQ010000001">
    <property type="protein sequence ID" value="MEM5947553.1"/>
    <property type="molecule type" value="Genomic_DNA"/>
</dbReference>
<reference evidence="7 8" key="1">
    <citation type="submission" date="2024-03" db="EMBL/GenBank/DDBJ databases">
        <title>Ignisphaera cupida sp. nov., a hyperthermophilic hydrolytic archaeon from a hot spring of Kamchatka, and proposal of Ignisphaeraceae fam. nov.</title>
        <authorList>
            <person name="Podosokorskaya O.A."/>
            <person name="Elcheninov A.G."/>
            <person name="Maltseva A.I."/>
            <person name="Zayulina K.S."/>
            <person name="Novikov A."/>
            <person name="Merkel A.Y."/>
        </authorList>
    </citation>
    <scope>NUCLEOTIDE SEQUENCE [LARGE SCALE GENOMIC DNA]</scope>
    <source>
        <strain evidence="7 8">38H-sp</strain>
    </source>
</reference>
<dbReference type="InterPro" id="IPR004197">
    <property type="entry name" value="Cellulase_Ig-like"/>
</dbReference>
<keyword evidence="8" id="KW-1185">Reference proteome</keyword>
<keyword evidence="5" id="KW-0624">Polysaccharide degradation</keyword>
<dbReference type="GO" id="GO:0016787">
    <property type="term" value="F:hydrolase activity"/>
    <property type="evidence" value="ECO:0007669"/>
    <property type="project" value="UniProtKB-KW"/>
</dbReference>
<dbReference type="Gene3D" id="1.50.10.10">
    <property type="match status" value="1"/>
</dbReference>
<evidence type="ECO:0000256" key="3">
    <source>
        <dbReference type="ARBA" id="ARBA00023277"/>
    </source>
</evidence>
<dbReference type="CDD" id="cd02850">
    <property type="entry name" value="E_set_Cellulase_N"/>
    <property type="match status" value="1"/>
</dbReference>
<keyword evidence="2 7" id="KW-0378">Hydrolase</keyword>
<evidence type="ECO:0000313" key="7">
    <source>
        <dbReference type="EMBL" id="MEM5947553.1"/>
    </source>
</evidence>
<comment type="similarity">
    <text evidence="1">Belongs to the glycosyl hydrolase 9 (cellulase E) family.</text>
</comment>
<name>A0ABU9UA65_9SPIR</name>
<dbReference type="SUPFAM" id="SSF81296">
    <property type="entry name" value="E set domains"/>
    <property type="match status" value="1"/>
</dbReference>
<dbReference type="Pfam" id="PF00759">
    <property type="entry name" value="Glyco_hydro_9"/>
    <property type="match status" value="1"/>
</dbReference>
<dbReference type="Gene3D" id="2.60.40.10">
    <property type="entry name" value="Immunoglobulins"/>
    <property type="match status" value="1"/>
</dbReference>
<keyword evidence="4" id="KW-0326">Glycosidase</keyword>
<dbReference type="InterPro" id="IPR012341">
    <property type="entry name" value="6hp_glycosidase-like_sf"/>
</dbReference>
<gene>
    <name evidence="7" type="ORF">WKV44_03245</name>
</gene>
<dbReference type="Proteomes" id="UP001466331">
    <property type="component" value="Unassembled WGS sequence"/>
</dbReference>
<feature type="domain" description="Glycoside hydrolase family 9" evidence="6">
    <location>
        <begin position="99"/>
        <end position="505"/>
    </location>
</feature>
<comment type="caution">
    <text evidence="7">The sequence shown here is derived from an EMBL/GenBank/DDBJ whole genome shotgun (WGS) entry which is preliminary data.</text>
</comment>